<dbReference type="Proteomes" id="UP001420932">
    <property type="component" value="Unassembled WGS sequence"/>
</dbReference>
<dbReference type="AlphaFoldDB" id="A0AAP0K1H4"/>
<keyword evidence="2" id="KW-1185">Reference proteome</keyword>
<name>A0AAP0K1H4_9MAGN</name>
<accession>A0AAP0K1H4</accession>
<reference evidence="1 2" key="1">
    <citation type="submission" date="2024-01" db="EMBL/GenBank/DDBJ databases">
        <title>Genome assemblies of Stephania.</title>
        <authorList>
            <person name="Yang L."/>
        </authorList>
    </citation>
    <scope>NUCLEOTIDE SEQUENCE [LARGE SCALE GENOMIC DNA]</scope>
    <source>
        <strain evidence="1">YNDBR</strain>
        <tissue evidence="1">Leaf</tissue>
    </source>
</reference>
<sequence>MAIAAVHTPSNETRSRRHMVGLGKGQIVPMADFSWGHHSLMKQGRDDTWWRTILVTYTELHIS</sequence>
<organism evidence="1 2">
    <name type="scientific">Stephania yunnanensis</name>
    <dbReference type="NCBI Taxonomy" id="152371"/>
    <lineage>
        <taxon>Eukaryota</taxon>
        <taxon>Viridiplantae</taxon>
        <taxon>Streptophyta</taxon>
        <taxon>Embryophyta</taxon>
        <taxon>Tracheophyta</taxon>
        <taxon>Spermatophyta</taxon>
        <taxon>Magnoliopsida</taxon>
        <taxon>Ranunculales</taxon>
        <taxon>Menispermaceae</taxon>
        <taxon>Menispermoideae</taxon>
        <taxon>Cissampelideae</taxon>
        <taxon>Stephania</taxon>
    </lineage>
</organism>
<comment type="caution">
    <text evidence="1">The sequence shown here is derived from an EMBL/GenBank/DDBJ whole genome shotgun (WGS) entry which is preliminary data.</text>
</comment>
<proteinExistence type="predicted"/>
<protein>
    <submittedName>
        <fullName evidence="1">Uncharacterized protein</fullName>
    </submittedName>
</protein>
<evidence type="ECO:0000313" key="2">
    <source>
        <dbReference type="Proteomes" id="UP001420932"/>
    </source>
</evidence>
<evidence type="ECO:0000313" key="1">
    <source>
        <dbReference type="EMBL" id="KAK9143585.1"/>
    </source>
</evidence>
<gene>
    <name evidence="1" type="ORF">Syun_012985</name>
</gene>
<dbReference type="EMBL" id="JBBNAF010000005">
    <property type="protein sequence ID" value="KAK9143585.1"/>
    <property type="molecule type" value="Genomic_DNA"/>
</dbReference>